<dbReference type="CDD" id="cd02238">
    <property type="entry name" value="cupin_KdgF"/>
    <property type="match status" value="1"/>
</dbReference>
<dbReference type="SUPFAM" id="SSF51182">
    <property type="entry name" value="RmlC-like cupins"/>
    <property type="match status" value="1"/>
</dbReference>
<dbReference type="InterPro" id="IPR013096">
    <property type="entry name" value="Cupin_2"/>
</dbReference>
<dbReference type="InterPro" id="IPR052535">
    <property type="entry name" value="Bacilysin_H2HPP_isomerase"/>
</dbReference>
<organism evidence="2">
    <name type="scientific">marine metagenome</name>
    <dbReference type="NCBI Taxonomy" id="408172"/>
    <lineage>
        <taxon>unclassified sequences</taxon>
        <taxon>metagenomes</taxon>
        <taxon>ecological metagenomes</taxon>
    </lineage>
</organism>
<protein>
    <recommendedName>
        <fullName evidence="1">Cupin type-2 domain-containing protein</fullName>
    </recommendedName>
</protein>
<evidence type="ECO:0000259" key="1">
    <source>
        <dbReference type="Pfam" id="PF07883"/>
    </source>
</evidence>
<dbReference type="InterPro" id="IPR014710">
    <property type="entry name" value="RmlC-like_jellyroll"/>
</dbReference>
<dbReference type="AlphaFoldDB" id="A0A383AGT1"/>
<dbReference type="EMBL" id="UINC01191922">
    <property type="protein sequence ID" value="SVE06803.1"/>
    <property type="molecule type" value="Genomic_DNA"/>
</dbReference>
<gene>
    <name evidence="2" type="ORF">METZ01_LOCUS459657</name>
</gene>
<feature type="domain" description="Cupin type-2" evidence="1">
    <location>
        <begin position="33"/>
        <end position="89"/>
    </location>
</feature>
<dbReference type="Gene3D" id="2.60.120.10">
    <property type="entry name" value="Jelly Rolls"/>
    <property type="match status" value="1"/>
</dbReference>
<dbReference type="PANTHER" id="PTHR40112:SF1">
    <property type="entry name" value="H2HPP ISOMERASE"/>
    <property type="match status" value="1"/>
</dbReference>
<accession>A0A383AGT1</accession>
<evidence type="ECO:0000313" key="2">
    <source>
        <dbReference type="EMBL" id="SVE06803.1"/>
    </source>
</evidence>
<dbReference type="Pfam" id="PF07883">
    <property type="entry name" value="Cupin_2"/>
    <property type="match status" value="1"/>
</dbReference>
<dbReference type="InterPro" id="IPR011051">
    <property type="entry name" value="RmlC_Cupin_sf"/>
</dbReference>
<dbReference type="PANTHER" id="PTHR40112">
    <property type="entry name" value="H2HPP ISOMERASE"/>
    <property type="match status" value="1"/>
</dbReference>
<sequence>MSYFVDAENRDPMTLVPGARTRTFWGENILLSLVEIDANSEVPTHTHTHEQAGMLVEGELEMGVAGEVKLLKPGDMYIIPGAVEHYAKCGDVADVALNIFSPVREEFKY</sequence>
<proteinExistence type="predicted"/>
<name>A0A383AGT1_9ZZZZ</name>
<reference evidence="2" key="1">
    <citation type="submission" date="2018-05" db="EMBL/GenBank/DDBJ databases">
        <authorList>
            <person name="Lanie J.A."/>
            <person name="Ng W.-L."/>
            <person name="Kazmierczak K.M."/>
            <person name="Andrzejewski T.M."/>
            <person name="Davidsen T.M."/>
            <person name="Wayne K.J."/>
            <person name="Tettelin H."/>
            <person name="Glass J.I."/>
            <person name="Rusch D."/>
            <person name="Podicherti R."/>
            <person name="Tsui H.-C.T."/>
            <person name="Winkler M.E."/>
        </authorList>
    </citation>
    <scope>NUCLEOTIDE SEQUENCE</scope>
</reference>